<accession>A0A2T9XYD6</accession>
<evidence type="ECO:0000313" key="2">
    <source>
        <dbReference type="Proteomes" id="UP000245609"/>
    </source>
</evidence>
<dbReference type="OrthoDB" id="10008801at2759"/>
<dbReference type="Proteomes" id="UP000245609">
    <property type="component" value="Unassembled WGS sequence"/>
</dbReference>
<proteinExistence type="predicted"/>
<gene>
    <name evidence="1" type="ORF">BB560_007161</name>
</gene>
<protein>
    <submittedName>
        <fullName evidence="1">Uncharacterized protein</fullName>
    </submittedName>
</protein>
<dbReference type="EMBL" id="MBFS01003742">
    <property type="protein sequence ID" value="PVU85075.1"/>
    <property type="molecule type" value="Genomic_DNA"/>
</dbReference>
<reference evidence="1 2" key="1">
    <citation type="journal article" date="2018" name="MBio">
        <title>Comparative Genomics Reveals the Core Gene Toolbox for the Fungus-Insect Symbiosis.</title>
        <authorList>
            <person name="Wang Y."/>
            <person name="Stata M."/>
            <person name="Wang W."/>
            <person name="Stajich J.E."/>
            <person name="White M.M."/>
            <person name="Moncalvo J.M."/>
        </authorList>
    </citation>
    <scope>NUCLEOTIDE SEQUENCE [LARGE SCALE GENOMIC DNA]</scope>
    <source>
        <strain evidence="1 2">SC-DP-2</strain>
    </source>
</reference>
<keyword evidence="2" id="KW-1185">Reference proteome</keyword>
<sequence>MLLKVGKVFKGLGGKMAQLRAKAIVSRAAGLVNGLDGSGRGLSSLSRNLVLKEYFGIGKSLEPEFIINYEKSMMARRGMASMPSSPSSPSGPEFEKGSNIEKIANLMRTNSVLRGLGVELAMALQKKNFVFKEGETPSVLQMIKLARDSEIMGIAARVGEELTRQGIKLDPKDFAHISSLLKGHS</sequence>
<dbReference type="AlphaFoldDB" id="A0A2T9XYD6"/>
<evidence type="ECO:0000313" key="1">
    <source>
        <dbReference type="EMBL" id="PVU85075.1"/>
    </source>
</evidence>
<organism evidence="1 2">
    <name type="scientific">Smittium megazygosporum</name>
    <dbReference type="NCBI Taxonomy" id="133381"/>
    <lineage>
        <taxon>Eukaryota</taxon>
        <taxon>Fungi</taxon>
        <taxon>Fungi incertae sedis</taxon>
        <taxon>Zoopagomycota</taxon>
        <taxon>Kickxellomycotina</taxon>
        <taxon>Harpellomycetes</taxon>
        <taxon>Harpellales</taxon>
        <taxon>Legeriomycetaceae</taxon>
        <taxon>Smittium</taxon>
    </lineage>
</organism>
<name>A0A2T9XYD6_9FUNG</name>
<comment type="caution">
    <text evidence="1">The sequence shown here is derived from an EMBL/GenBank/DDBJ whole genome shotgun (WGS) entry which is preliminary data.</text>
</comment>